<evidence type="ECO:0000313" key="2">
    <source>
        <dbReference type="Proteomes" id="UP000326924"/>
    </source>
</evidence>
<dbReference type="Proteomes" id="UP000326924">
    <property type="component" value="Unassembled WGS sequence"/>
</dbReference>
<dbReference type="EMBL" id="VXIS01000169">
    <property type="protein sequence ID" value="KAA8899244.1"/>
    <property type="molecule type" value="Genomic_DNA"/>
</dbReference>
<dbReference type="InParanoid" id="A0A5J5EP01"/>
<reference evidence="1 2" key="1">
    <citation type="submission" date="2019-09" db="EMBL/GenBank/DDBJ databases">
        <title>Draft genome of the ectomycorrhizal ascomycete Sphaerosporella brunnea.</title>
        <authorList>
            <consortium name="DOE Joint Genome Institute"/>
            <person name="Benucci G.M."/>
            <person name="Marozzi G."/>
            <person name="Antonielli L."/>
            <person name="Sanchez S."/>
            <person name="Marco P."/>
            <person name="Wang X."/>
            <person name="Falini L.B."/>
            <person name="Barry K."/>
            <person name="Haridas S."/>
            <person name="Lipzen A."/>
            <person name="Labutti K."/>
            <person name="Grigoriev I.V."/>
            <person name="Murat C."/>
            <person name="Martin F."/>
            <person name="Albertini E."/>
            <person name="Donnini D."/>
            <person name="Bonito G."/>
        </authorList>
    </citation>
    <scope>NUCLEOTIDE SEQUENCE [LARGE SCALE GENOMIC DNA]</scope>
    <source>
        <strain evidence="1 2">Sb_GMNB300</strain>
    </source>
</reference>
<sequence>MTVTNLTTPEPKAESARRASFSIGRLLTGQTWFSGIVGRSKWLQSLIYGKIYGNSVANRKRLFFAEPGLTFADNVDRAARTTSSDRAWFWLQIQTRETMNSRPVANLTLSATQKPRLAAKVFLRRKVLSIDQPKKPADQMNDDEDENLPKITCEDFETAKKNKSLDTIALENPSADANPALNGALAIAIFDQAMTLRLLEHVVKYCLEVAPKNVKALWLGIELPLRDVEMSDPVFPGKLSTALAGMGRRQ</sequence>
<proteinExistence type="predicted"/>
<name>A0A5J5EP01_9PEZI</name>
<dbReference type="AlphaFoldDB" id="A0A5J5EP01"/>
<keyword evidence="2" id="KW-1185">Reference proteome</keyword>
<evidence type="ECO:0000313" key="1">
    <source>
        <dbReference type="EMBL" id="KAA8899244.1"/>
    </source>
</evidence>
<organism evidence="1 2">
    <name type="scientific">Sphaerosporella brunnea</name>
    <dbReference type="NCBI Taxonomy" id="1250544"/>
    <lineage>
        <taxon>Eukaryota</taxon>
        <taxon>Fungi</taxon>
        <taxon>Dikarya</taxon>
        <taxon>Ascomycota</taxon>
        <taxon>Pezizomycotina</taxon>
        <taxon>Pezizomycetes</taxon>
        <taxon>Pezizales</taxon>
        <taxon>Pyronemataceae</taxon>
        <taxon>Sphaerosporella</taxon>
    </lineage>
</organism>
<accession>A0A5J5EP01</accession>
<gene>
    <name evidence="1" type="ORF">FN846DRAFT_921064</name>
</gene>
<comment type="caution">
    <text evidence="1">The sequence shown here is derived from an EMBL/GenBank/DDBJ whole genome shotgun (WGS) entry which is preliminary data.</text>
</comment>
<protein>
    <submittedName>
        <fullName evidence="1">Uncharacterized protein</fullName>
    </submittedName>
</protein>
<dbReference type="OrthoDB" id="28112at2759"/>